<gene>
    <name evidence="1" type="ORF">METZ01_LOCUS421694</name>
</gene>
<proteinExistence type="predicted"/>
<organism evidence="1">
    <name type="scientific">marine metagenome</name>
    <dbReference type="NCBI Taxonomy" id="408172"/>
    <lineage>
        <taxon>unclassified sequences</taxon>
        <taxon>metagenomes</taxon>
        <taxon>ecological metagenomes</taxon>
    </lineage>
</organism>
<dbReference type="EMBL" id="UINC01166726">
    <property type="protein sequence ID" value="SVD68840.1"/>
    <property type="molecule type" value="Genomic_DNA"/>
</dbReference>
<reference evidence="1" key="1">
    <citation type="submission" date="2018-05" db="EMBL/GenBank/DDBJ databases">
        <authorList>
            <person name="Lanie J.A."/>
            <person name="Ng W.-L."/>
            <person name="Kazmierczak K.M."/>
            <person name="Andrzejewski T.M."/>
            <person name="Davidsen T.M."/>
            <person name="Wayne K.J."/>
            <person name="Tettelin H."/>
            <person name="Glass J.I."/>
            <person name="Rusch D."/>
            <person name="Podicherti R."/>
            <person name="Tsui H.-C.T."/>
            <person name="Winkler M.E."/>
        </authorList>
    </citation>
    <scope>NUCLEOTIDE SEQUENCE</scope>
</reference>
<protein>
    <submittedName>
        <fullName evidence="1">Uncharacterized protein</fullName>
    </submittedName>
</protein>
<name>A0A382XDD9_9ZZZZ</name>
<accession>A0A382XDD9</accession>
<evidence type="ECO:0000313" key="1">
    <source>
        <dbReference type="EMBL" id="SVD68840.1"/>
    </source>
</evidence>
<sequence>MGLLLMACGQIASLTPATSPDQSPQGKAARTEPFAQFKDIPIPGGAEMDMERTIILGSQDAWTGRVHLRVNMSATKLFEFYKLEMSGFGWQEVTSVRAIISVLTYERSSRVATIQILSNKIKGTVVTVTMSPKDG</sequence>
<dbReference type="AlphaFoldDB" id="A0A382XDD9"/>